<gene>
    <name evidence="1" type="ORF">PN492_01460</name>
</gene>
<dbReference type="PANTHER" id="PTHR46658:SF1">
    <property type="entry name" value="CYS OR MET METABOLISM PYRIDOXAL-PHOSPHATE-DEPENDENT ENZYME"/>
    <property type="match status" value="1"/>
</dbReference>
<comment type="caution">
    <text evidence="1">The sequence shown here is derived from an EMBL/GenBank/DDBJ whole genome shotgun (WGS) entry which is preliminary data.</text>
</comment>
<evidence type="ECO:0000313" key="2">
    <source>
        <dbReference type="Proteomes" id="UP001212123"/>
    </source>
</evidence>
<organism evidence="1 2">
    <name type="scientific">Dolichospermum circinale CS-537/01</name>
    <dbReference type="NCBI Taxonomy" id="3021739"/>
    <lineage>
        <taxon>Bacteria</taxon>
        <taxon>Bacillati</taxon>
        <taxon>Cyanobacteriota</taxon>
        <taxon>Cyanophyceae</taxon>
        <taxon>Nostocales</taxon>
        <taxon>Aphanizomenonaceae</taxon>
        <taxon>Dolichospermum</taxon>
        <taxon>Dolichospermum circinale</taxon>
    </lineage>
</organism>
<evidence type="ECO:0000313" key="1">
    <source>
        <dbReference type="EMBL" id="MDB9485230.1"/>
    </source>
</evidence>
<name>A0ABT4ZZY2_9CYAN</name>
<dbReference type="InterPro" id="IPR009651">
    <property type="entry name" value="Met_g_lyase_put"/>
</dbReference>
<reference evidence="1 2" key="1">
    <citation type="submission" date="2023-01" db="EMBL/GenBank/DDBJ databases">
        <title>Genomes from the Australian National Cyanobacteria Reference Collection.</title>
        <authorList>
            <person name="Willis A."/>
            <person name="Lee E.M.F."/>
        </authorList>
    </citation>
    <scope>NUCLEOTIDE SEQUENCE [LARGE SCALE GENOMIC DNA]</scope>
    <source>
        <strain evidence="1 2">CS-537/01</strain>
    </source>
</reference>
<dbReference type="Gene3D" id="3.90.1150.60">
    <property type="entry name" value="Methioning gamme-lyase, C-terminal domain"/>
    <property type="match status" value="1"/>
</dbReference>
<dbReference type="SUPFAM" id="SSF53383">
    <property type="entry name" value="PLP-dependent transferases"/>
    <property type="match status" value="1"/>
</dbReference>
<keyword evidence="2" id="KW-1185">Reference proteome</keyword>
<dbReference type="Proteomes" id="UP001212123">
    <property type="component" value="Unassembled WGS sequence"/>
</dbReference>
<dbReference type="Pfam" id="PF06838">
    <property type="entry name" value="Met_gamma_lyase"/>
    <property type="match status" value="1"/>
</dbReference>
<proteinExistence type="predicted"/>
<dbReference type="Gene3D" id="3.40.640.10">
    <property type="entry name" value="Type I PLP-dependent aspartate aminotransferase-like (Major domain)"/>
    <property type="match status" value="1"/>
</dbReference>
<dbReference type="InterPro" id="IPR015421">
    <property type="entry name" value="PyrdxlP-dep_Trfase_major"/>
</dbReference>
<protein>
    <submittedName>
        <fullName evidence="1">Methionine gamma-lyase family protein</fullName>
    </submittedName>
</protein>
<dbReference type="InterPro" id="IPR015424">
    <property type="entry name" value="PyrdxlP-dep_Trfase"/>
</dbReference>
<dbReference type="RefSeq" id="WP_028083216.1">
    <property type="nucleotide sequence ID" value="NZ_JAQMTU010000010.1"/>
</dbReference>
<accession>A0ABT4ZZY2</accession>
<sequence>MNSFEQLREAEQALLEIFSAIDTQVKHNLKRVLDAFRDHRVGAHHFAGVSGYGHDDLGRETLDQVFAQVMGAEAAVVRVQFVSGTHAIACALYGVLRPGDEMLAVVGSPYDTLEEVIGLRGQGQGSLLDFGIKYRQLELTQQGKIDWQNLATSITDNTKLVLIQRSCGYSWRPSLSIADIEKIVYIVKQQNPHTICFVDNCYGEFIETQEPTHIGADLIAGSLIKNPGGTVVSAGGYIAGRADLVEAAACRLTAPGIGSQGGATFDQNRLLFQGLFLAPQMVGEAMKGTYLTGYVFDKLGYPVNPPPLAPRGDVIQAIKLGSAKKLIAFCKAIQQHSPIGSYLNPIPDDMPGYESQVVMAGGTFIEGSTLELSADGPLREPYIVYCQGGTHWTHVSIALQAAIEAVGTL</sequence>
<dbReference type="PANTHER" id="PTHR46658">
    <property type="entry name" value="CYS OR MET METABOLISM PYRIDOXAL-PHOSPHATE-DEPENDENT ENZYME"/>
    <property type="match status" value="1"/>
</dbReference>
<dbReference type="EMBL" id="JAQMTU010000010">
    <property type="protein sequence ID" value="MDB9485230.1"/>
    <property type="molecule type" value="Genomic_DNA"/>
</dbReference>